<dbReference type="Proteomes" id="UP000199060">
    <property type="component" value="Unassembled WGS sequence"/>
</dbReference>
<dbReference type="PANTHER" id="PTHR34220:SF7">
    <property type="entry name" value="SENSOR HISTIDINE KINASE YPDA"/>
    <property type="match status" value="1"/>
</dbReference>
<dbReference type="OrthoDB" id="823532at2"/>
<evidence type="ECO:0000313" key="3">
    <source>
        <dbReference type="EMBL" id="SDD83917.1"/>
    </source>
</evidence>
<keyword evidence="3" id="KW-0808">Transferase</keyword>
<dbReference type="InterPro" id="IPR050640">
    <property type="entry name" value="Bact_2-comp_sensor_kinase"/>
</dbReference>
<dbReference type="PANTHER" id="PTHR34220">
    <property type="entry name" value="SENSOR HISTIDINE KINASE YPDA"/>
    <property type="match status" value="1"/>
</dbReference>
<evidence type="ECO:0000259" key="2">
    <source>
        <dbReference type="Pfam" id="PF06580"/>
    </source>
</evidence>
<gene>
    <name evidence="3" type="ORF">SAMN04488104_10754</name>
</gene>
<keyword evidence="1" id="KW-0472">Membrane</keyword>
<protein>
    <submittedName>
        <fullName evidence="3">Histidine kinase</fullName>
    </submittedName>
</protein>
<proteinExistence type="predicted"/>
<dbReference type="EMBL" id="FNAC01000075">
    <property type="protein sequence ID" value="SDD83917.1"/>
    <property type="molecule type" value="Genomic_DNA"/>
</dbReference>
<dbReference type="InterPro" id="IPR010559">
    <property type="entry name" value="Sig_transdc_His_kin_internal"/>
</dbReference>
<name>A0A1G6Y2H0_9BACT</name>
<dbReference type="AlphaFoldDB" id="A0A1G6Y2H0"/>
<evidence type="ECO:0000256" key="1">
    <source>
        <dbReference type="SAM" id="Phobius"/>
    </source>
</evidence>
<keyword evidence="1" id="KW-0812">Transmembrane</keyword>
<accession>A0A1G6Y2H0</accession>
<feature type="transmembrane region" description="Helical" evidence="1">
    <location>
        <begin position="135"/>
        <end position="155"/>
    </location>
</feature>
<reference evidence="4" key="1">
    <citation type="submission" date="2016-10" db="EMBL/GenBank/DDBJ databases">
        <authorList>
            <person name="Varghese N."/>
            <person name="Submissions S."/>
        </authorList>
    </citation>
    <scope>NUCLEOTIDE SEQUENCE [LARGE SCALE GENOMIC DNA]</scope>
    <source>
        <strain evidence="4">DSM 23095</strain>
    </source>
</reference>
<dbReference type="Pfam" id="PF06580">
    <property type="entry name" value="His_kinase"/>
    <property type="match status" value="1"/>
</dbReference>
<feature type="domain" description="Signal transduction histidine kinase internal region" evidence="2">
    <location>
        <begin position="175"/>
        <end position="246"/>
    </location>
</feature>
<feature type="transmembrane region" description="Helical" evidence="1">
    <location>
        <begin position="96"/>
        <end position="115"/>
    </location>
</feature>
<organism evidence="3 4">
    <name type="scientific">Algoriphagus faecimaris</name>
    <dbReference type="NCBI Taxonomy" id="686796"/>
    <lineage>
        <taxon>Bacteria</taxon>
        <taxon>Pseudomonadati</taxon>
        <taxon>Bacteroidota</taxon>
        <taxon>Cytophagia</taxon>
        <taxon>Cytophagales</taxon>
        <taxon>Cyclobacteriaceae</taxon>
        <taxon>Algoriphagus</taxon>
    </lineage>
</organism>
<keyword evidence="4" id="KW-1185">Reference proteome</keyword>
<dbReference type="GO" id="GO:0000155">
    <property type="term" value="F:phosphorelay sensor kinase activity"/>
    <property type="evidence" value="ECO:0007669"/>
    <property type="project" value="InterPro"/>
</dbReference>
<dbReference type="RefSeq" id="WP_087941454.1">
    <property type="nucleotide sequence ID" value="NZ_FNAC01000075.1"/>
</dbReference>
<dbReference type="STRING" id="686796.SAMN04488104_10754"/>
<keyword evidence="3" id="KW-0418">Kinase</keyword>
<dbReference type="GO" id="GO:0016020">
    <property type="term" value="C:membrane"/>
    <property type="evidence" value="ECO:0007669"/>
    <property type="project" value="InterPro"/>
</dbReference>
<feature type="transmembrane region" description="Helical" evidence="1">
    <location>
        <begin position="64"/>
        <end position="84"/>
    </location>
</feature>
<keyword evidence="1" id="KW-1133">Transmembrane helix</keyword>
<feature type="transmembrane region" description="Helical" evidence="1">
    <location>
        <begin position="34"/>
        <end position="52"/>
    </location>
</feature>
<evidence type="ECO:0000313" key="4">
    <source>
        <dbReference type="Proteomes" id="UP000199060"/>
    </source>
</evidence>
<sequence length="360" mass="42363">MKSIWGLPSFQFSGTNRRISGIIKLSERVIEKPLWLLFFFWIFYSLVDFGFTKVFNLDSKSLEFGLITAIFGFLTSIVFFYWLITSLFIEKRNIQYFSIGLFYLSLITISKYYLLIEINEAAALRVYLFDESIRWFHFFIFTSLIWAFHAWVLLYGKNSKTEKKYEELSIAHQSLQLSPHFLMNIIGSIAGKSRRYSEDLFKDITHYTNILSYAYQNHEEFNSLAAEINTIISFLHSQRLRFGKELQLIAEIDEELLEKIELTMPKMLLLTLIENCFKHGEIRNPLHPIQIKINWLSSESRLTLFTQNKIKENPITRSTKFGLTSIKRLLKHHFPASQLVLTENPPHFTVKLSIPYEESS</sequence>